<feature type="domain" description="Beta-lactamase class A catalytic" evidence="2">
    <location>
        <begin position="126"/>
        <end position="268"/>
    </location>
</feature>
<keyword evidence="4" id="KW-1185">Reference proteome</keyword>
<gene>
    <name evidence="3" type="ORF">NZH93_05825</name>
</gene>
<dbReference type="GO" id="GO:0008800">
    <property type="term" value="F:beta-lactamase activity"/>
    <property type="evidence" value="ECO:0007669"/>
    <property type="project" value="InterPro"/>
</dbReference>
<dbReference type="Pfam" id="PF13354">
    <property type="entry name" value="Beta-lactamase2"/>
    <property type="match status" value="2"/>
</dbReference>
<dbReference type="GO" id="GO:0030655">
    <property type="term" value="P:beta-lactam antibiotic catabolic process"/>
    <property type="evidence" value="ECO:0007669"/>
    <property type="project" value="InterPro"/>
</dbReference>
<evidence type="ECO:0000313" key="3">
    <source>
        <dbReference type="EMBL" id="MCS7476365.1"/>
    </source>
</evidence>
<evidence type="ECO:0000259" key="2">
    <source>
        <dbReference type="Pfam" id="PF13354"/>
    </source>
</evidence>
<evidence type="ECO:0000313" key="4">
    <source>
        <dbReference type="Proteomes" id="UP001141259"/>
    </source>
</evidence>
<dbReference type="GO" id="GO:0046677">
    <property type="term" value="P:response to antibiotic"/>
    <property type="evidence" value="ECO:0007669"/>
    <property type="project" value="InterPro"/>
</dbReference>
<organism evidence="3 4">
    <name type="scientific">Umezawaea endophytica</name>
    <dbReference type="NCBI Taxonomy" id="1654476"/>
    <lineage>
        <taxon>Bacteria</taxon>
        <taxon>Bacillati</taxon>
        <taxon>Actinomycetota</taxon>
        <taxon>Actinomycetes</taxon>
        <taxon>Pseudonocardiales</taxon>
        <taxon>Pseudonocardiaceae</taxon>
        <taxon>Umezawaea</taxon>
    </lineage>
</organism>
<feature type="region of interest" description="Disordered" evidence="1">
    <location>
        <begin position="15"/>
        <end position="55"/>
    </location>
</feature>
<dbReference type="Gene3D" id="3.40.710.10">
    <property type="entry name" value="DD-peptidase/beta-lactamase superfamily"/>
    <property type="match status" value="1"/>
</dbReference>
<dbReference type="RefSeq" id="WP_259621865.1">
    <property type="nucleotide sequence ID" value="NZ_JANYMP010000002.1"/>
</dbReference>
<dbReference type="EMBL" id="JANYMP010000002">
    <property type="protein sequence ID" value="MCS7476365.1"/>
    <property type="molecule type" value="Genomic_DNA"/>
</dbReference>
<dbReference type="PANTHER" id="PTHR35333:SF3">
    <property type="entry name" value="BETA-LACTAMASE-TYPE TRANSPEPTIDASE FOLD CONTAINING PROTEIN"/>
    <property type="match status" value="1"/>
</dbReference>
<feature type="compositionally biased region" description="Low complexity" evidence="1">
    <location>
        <begin position="29"/>
        <end position="53"/>
    </location>
</feature>
<name>A0A9X2VGS6_9PSEU</name>
<dbReference type="InterPro" id="IPR045155">
    <property type="entry name" value="Beta-lactam_cat"/>
</dbReference>
<sequence>MIALMVAITSSAFLAQDSDSPDTSPPPAAAAAPDTRGYAAPPAADTTPAQPAPRVDLGTGLAAAEESASDSVDLGVAIMDLQTGELVGRGGEKPFYSASLSKLLLVVDMLDRRAAGELGLSDEDLDLVERALSYSDDSAMDVMWTRFDGMGAVDRVAQRVGMTGTHPPDDPSQWGEVVVTADDMVRLYQYVLGGKMTEADRDLVVDALTDARQEAADGFDQFFGLLDGAARGSRAAYAKQGWMYYQPNDVYLHSSGVVDGRYAVAVLTVQSGVSTDDAKSRVAAIVSAALTPLPAT</sequence>
<comment type="caution">
    <text evidence="3">The sequence shown here is derived from an EMBL/GenBank/DDBJ whole genome shotgun (WGS) entry which is preliminary data.</text>
</comment>
<proteinExistence type="predicted"/>
<evidence type="ECO:0000256" key="1">
    <source>
        <dbReference type="SAM" id="MobiDB-lite"/>
    </source>
</evidence>
<dbReference type="SUPFAM" id="SSF56601">
    <property type="entry name" value="beta-lactamase/transpeptidase-like"/>
    <property type="match status" value="1"/>
</dbReference>
<dbReference type="AlphaFoldDB" id="A0A9X2VGS6"/>
<dbReference type="Proteomes" id="UP001141259">
    <property type="component" value="Unassembled WGS sequence"/>
</dbReference>
<reference evidence="3" key="1">
    <citation type="submission" date="2022-08" db="EMBL/GenBank/DDBJ databases">
        <authorList>
            <person name="Tistechok S."/>
            <person name="Samborskyy M."/>
            <person name="Roman I."/>
        </authorList>
    </citation>
    <scope>NUCLEOTIDE SEQUENCE</scope>
    <source>
        <strain evidence="3">DSM 103496</strain>
    </source>
</reference>
<dbReference type="InterPro" id="IPR012338">
    <property type="entry name" value="Beta-lactam/transpept-like"/>
</dbReference>
<protein>
    <submittedName>
        <fullName evidence="3">Serine hydrolase</fullName>
    </submittedName>
</protein>
<keyword evidence="3" id="KW-0378">Hydrolase</keyword>
<dbReference type="InterPro" id="IPR000871">
    <property type="entry name" value="Beta-lactam_class-A"/>
</dbReference>
<accession>A0A9X2VGS6</accession>
<feature type="domain" description="Beta-lactamase class A catalytic" evidence="2">
    <location>
        <begin position="75"/>
        <end position="122"/>
    </location>
</feature>
<dbReference type="PANTHER" id="PTHR35333">
    <property type="entry name" value="BETA-LACTAMASE"/>
    <property type="match status" value="1"/>
</dbReference>